<evidence type="ECO:0000313" key="1">
    <source>
        <dbReference type="EMBL" id="PSU45456.1"/>
    </source>
</evidence>
<evidence type="ECO:0000313" key="2">
    <source>
        <dbReference type="Proteomes" id="UP000240987"/>
    </source>
</evidence>
<protein>
    <submittedName>
        <fullName evidence="1">DNA repair protein</fullName>
    </submittedName>
</protein>
<name>A0A2T3J9H2_9GAMM</name>
<dbReference type="EMBL" id="PYMJ01000030">
    <property type="protein sequence ID" value="PSU45456.1"/>
    <property type="molecule type" value="Genomic_DNA"/>
</dbReference>
<keyword evidence="2" id="KW-1185">Reference proteome</keyword>
<proteinExistence type="predicted"/>
<dbReference type="Pfam" id="PF10973">
    <property type="entry name" value="DUF2799"/>
    <property type="match status" value="1"/>
</dbReference>
<accession>A0A2T3J9H2</accession>
<dbReference type="RefSeq" id="WP_107244722.1">
    <property type="nucleotide sequence ID" value="NZ_PYMJ01000030.1"/>
</dbReference>
<dbReference type="AlphaFoldDB" id="A0A2T3J9H2"/>
<sequence>MWKRALCMVTLAQMIGCSSMSVEECKAADWHAVGVMDGQNGVPATRINDYSKDCKEAGIRVDHAAWYASYDLGLSYYCMPDNGYRIGRSGGRYFGVCDSSLFVEQYNQGQKEYRVEQHIRKIDNELNSIKRELKLLEKHDKYNSDEGKRLRRREVMLHSERRSLMVPTIQYHFTF</sequence>
<reference evidence="1 2" key="1">
    <citation type="submission" date="2018-01" db="EMBL/GenBank/DDBJ databases">
        <title>Whole genome sequencing of Histamine producing bacteria.</title>
        <authorList>
            <person name="Butler K."/>
        </authorList>
    </citation>
    <scope>NUCLEOTIDE SEQUENCE [LARGE SCALE GENOMIC DNA]</scope>
    <source>
        <strain evidence="1 2">JCM 12947</strain>
    </source>
</reference>
<organism evidence="1 2">
    <name type="scientific">Photobacterium frigidiphilum</name>
    <dbReference type="NCBI Taxonomy" id="264736"/>
    <lineage>
        <taxon>Bacteria</taxon>
        <taxon>Pseudomonadati</taxon>
        <taxon>Pseudomonadota</taxon>
        <taxon>Gammaproteobacteria</taxon>
        <taxon>Vibrionales</taxon>
        <taxon>Vibrionaceae</taxon>
        <taxon>Photobacterium</taxon>
    </lineage>
</organism>
<dbReference type="Proteomes" id="UP000240987">
    <property type="component" value="Unassembled WGS sequence"/>
</dbReference>
<dbReference type="InterPro" id="IPR021242">
    <property type="entry name" value="DUF2799"/>
</dbReference>
<gene>
    <name evidence="1" type="ORF">C9J12_22375</name>
</gene>
<dbReference type="OrthoDB" id="5917215at2"/>
<comment type="caution">
    <text evidence="1">The sequence shown here is derived from an EMBL/GenBank/DDBJ whole genome shotgun (WGS) entry which is preliminary data.</text>
</comment>